<evidence type="ECO:0000313" key="5">
    <source>
        <dbReference type="EMBL" id="MDT0497263.1"/>
    </source>
</evidence>
<dbReference type="CDD" id="cd00520">
    <property type="entry name" value="RRF"/>
    <property type="match status" value="1"/>
</dbReference>
<evidence type="ECO:0000259" key="4">
    <source>
        <dbReference type="Pfam" id="PF01765"/>
    </source>
</evidence>
<keyword evidence="3" id="KW-0963">Cytoplasm</keyword>
<dbReference type="SUPFAM" id="SSF55194">
    <property type="entry name" value="Ribosome recycling factor, RRF"/>
    <property type="match status" value="1"/>
</dbReference>
<dbReference type="Pfam" id="PF01765">
    <property type="entry name" value="RRF"/>
    <property type="match status" value="1"/>
</dbReference>
<sequence length="185" mass="20703">MIEDIKKDAAQRMSKAIDVLNAEFAKVRTGRASSALLDHVRVDYYGAEMPVSQAATVVVEDSRTISITPWEKNMVGAIEKAIMKSDLGLTPNTAGTVIRIVMPPLTEERRRDLVKVIKTEAEQAKVAVRNVRRDANQSIKDLVKEKMIGTDEEKRGEVEIQKITDQWVAKIDELVVAKEKEMLSL</sequence>
<proteinExistence type="inferred from homology"/>
<dbReference type="PANTHER" id="PTHR20982:SF3">
    <property type="entry name" value="MITOCHONDRIAL RIBOSOME RECYCLING FACTOR PSEUDO 1"/>
    <property type="match status" value="1"/>
</dbReference>
<comment type="function">
    <text evidence="3">Responsible for the release of ribosomes from messenger RNA at the termination of protein biosynthesis. May increase the efficiency of translation by recycling ribosomes from one round of translation to another.</text>
</comment>
<keyword evidence="2 3" id="KW-0648">Protein biosynthesis</keyword>
<dbReference type="InterPro" id="IPR002661">
    <property type="entry name" value="Ribosome_recyc_fac"/>
</dbReference>
<evidence type="ECO:0000313" key="6">
    <source>
        <dbReference type="Proteomes" id="UP001254608"/>
    </source>
</evidence>
<organism evidence="5 6">
    <name type="scientific">Banduia mediterranea</name>
    <dbReference type="NCBI Taxonomy" id="3075609"/>
    <lineage>
        <taxon>Bacteria</taxon>
        <taxon>Pseudomonadati</taxon>
        <taxon>Pseudomonadota</taxon>
        <taxon>Gammaproteobacteria</taxon>
        <taxon>Nevskiales</taxon>
        <taxon>Algiphilaceae</taxon>
        <taxon>Banduia</taxon>
    </lineage>
</organism>
<evidence type="ECO:0000256" key="1">
    <source>
        <dbReference type="ARBA" id="ARBA00005912"/>
    </source>
</evidence>
<dbReference type="Proteomes" id="UP001254608">
    <property type="component" value="Unassembled WGS sequence"/>
</dbReference>
<dbReference type="PANTHER" id="PTHR20982">
    <property type="entry name" value="RIBOSOME RECYCLING FACTOR"/>
    <property type="match status" value="1"/>
</dbReference>
<name>A0ABU2WIA8_9GAMM</name>
<comment type="subcellular location">
    <subcellularLocation>
        <location evidence="3">Cytoplasm</location>
    </subcellularLocation>
</comment>
<dbReference type="RefSeq" id="WP_311364653.1">
    <property type="nucleotide sequence ID" value="NZ_JAVRIC010000008.1"/>
</dbReference>
<keyword evidence="6" id="KW-1185">Reference proteome</keyword>
<dbReference type="Gene3D" id="1.10.132.20">
    <property type="entry name" value="Ribosome-recycling factor"/>
    <property type="match status" value="1"/>
</dbReference>
<dbReference type="InterPro" id="IPR036191">
    <property type="entry name" value="RRF_sf"/>
</dbReference>
<evidence type="ECO:0000256" key="3">
    <source>
        <dbReference type="HAMAP-Rule" id="MF_00040"/>
    </source>
</evidence>
<accession>A0ABU2WIA8</accession>
<dbReference type="NCBIfam" id="TIGR00496">
    <property type="entry name" value="frr"/>
    <property type="match status" value="1"/>
</dbReference>
<comment type="similarity">
    <text evidence="1 3">Belongs to the RRF family.</text>
</comment>
<dbReference type="InterPro" id="IPR023584">
    <property type="entry name" value="Ribosome_recyc_fac_dom"/>
</dbReference>
<gene>
    <name evidence="3 5" type="primary">frr</name>
    <name evidence="5" type="ORF">RM530_07775</name>
</gene>
<evidence type="ECO:0000256" key="2">
    <source>
        <dbReference type="ARBA" id="ARBA00022917"/>
    </source>
</evidence>
<protein>
    <recommendedName>
        <fullName evidence="3">Ribosome-recycling factor</fullName>
        <shortName evidence="3">RRF</shortName>
    </recommendedName>
    <alternativeName>
        <fullName evidence="3">Ribosome-releasing factor</fullName>
    </alternativeName>
</protein>
<dbReference type="Gene3D" id="3.30.1360.40">
    <property type="match status" value="1"/>
</dbReference>
<reference evidence="5 6" key="1">
    <citation type="submission" date="2023-09" db="EMBL/GenBank/DDBJ databases">
        <authorList>
            <person name="Rey-Velasco X."/>
        </authorList>
    </citation>
    <scope>NUCLEOTIDE SEQUENCE [LARGE SCALE GENOMIC DNA]</scope>
    <source>
        <strain evidence="5 6">W345</strain>
    </source>
</reference>
<dbReference type="EMBL" id="JAVRIC010000008">
    <property type="protein sequence ID" value="MDT0497263.1"/>
    <property type="molecule type" value="Genomic_DNA"/>
</dbReference>
<comment type="caution">
    <text evidence="5">The sequence shown here is derived from an EMBL/GenBank/DDBJ whole genome shotgun (WGS) entry which is preliminary data.</text>
</comment>
<feature type="domain" description="Ribosome recycling factor" evidence="4">
    <location>
        <begin position="21"/>
        <end position="183"/>
    </location>
</feature>
<dbReference type="HAMAP" id="MF_00040">
    <property type="entry name" value="RRF"/>
    <property type="match status" value="1"/>
</dbReference>